<accession>A0A6N3C4C6</accession>
<dbReference type="EMBL" id="CACRUO010000031">
    <property type="protein sequence ID" value="VYU11720.1"/>
    <property type="molecule type" value="Genomic_DNA"/>
</dbReference>
<dbReference type="RefSeq" id="WP_002479967.1">
    <property type="nucleotide sequence ID" value="NZ_CACRUO010000031.1"/>
</dbReference>
<dbReference type="PROSITE" id="PS51898">
    <property type="entry name" value="TYR_RECOMBINASE"/>
    <property type="match status" value="1"/>
</dbReference>
<evidence type="ECO:0000259" key="2">
    <source>
        <dbReference type="PROSITE" id="PS51898"/>
    </source>
</evidence>
<dbReference type="InterPro" id="IPR011010">
    <property type="entry name" value="DNA_brk_join_enz"/>
</dbReference>
<dbReference type="PANTHER" id="PTHR30349:SF82">
    <property type="entry name" value="INTEGRASE_RECOMBINASE YOEC-RELATED"/>
    <property type="match status" value="1"/>
</dbReference>
<evidence type="ECO:0000313" key="3">
    <source>
        <dbReference type="EMBL" id="VYU11720.1"/>
    </source>
</evidence>
<gene>
    <name evidence="3" type="primary">xerD_1</name>
    <name evidence="3" type="ORF">SSLFYP27_01464</name>
</gene>
<dbReference type="GeneID" id="77330572"/>
<sequence length="186" mass="21458">MECVLPIKDKSDIEAMYETLREHNQRDYLLFRLAIHTGLRISTLIHLKGLDVLTQDEHCQAVINVWRQPGISEINVPLPQSLCEELDEFMKDKGIGHDDYLFRSMKTKRPLSRQQAYRIIHDAAVQNGLSQVGLQSLRKTFAYHAYQSGTPLTVIQKYLGHQTLSETLKFIDVPQQNRTITIQLDL</sequence>
<dbReference type="InterPro" id="IPR013762">
    <property type="entry name" value="Integrase-like_cat_sf"/>
</dbReference>
<dbReference type="Pfam" id="PF00589">
    <property type="entry name" value="Phage_integrase"/>
    <property type="match status" value="1"/>
</dbReference>
<dbReference type="Gene3D" id="1.10.443.10">
    <property type="entry name" value="Intergrase catalytic core"/>
    <property type="match status" value="1"/>
</dbReference>
<keyword evidence="1" id="KW-0233">DNA recombination</keyword>
<name>A0A6N3C4C6_STASI</name>
<organism evidence="3">
    <name type="scientific">Staphylococcus simulans</name>
    <dbReference type="NCBI Taxonomy" id="1286"/>
    <lineage>
        <taxon>Bacteria</taxon>
        <taxon>Bacillati</taxon>
        <taxon>Bacillota</taxon>
        <taxon>Bacilli</taxon>
        <taxon>Bacillales</taxon>
        <taxon>Staphylococcaceae</taxon>
        <taxon>Staphylococcus</taxon>
    </lineage>
</organism>
<dbReference type="GO" id="GO:0006310">
    <property type="term" value="P:DNA recombination"/>
    <property type="evidence" value="ECO:0007669"/>
    <property type="project" value="UniProtKB-KW"/>
</dbReference>
<dbReference type="InterPro" id="IPR002104">
    <property type="entry name" value="Integrase_catalytic"/>
</dbReference>
<dbReference type="GO" id="GO:0003677">
    <property type="term" value="F:DNA binding"/>
    <property type="evidence" value="ECO:0007669"/>
    <property type="project" value="InterPro"/>
</dbReference>
<dbReference type="SUPFAM" id="SSF56349">
    <property type="entry name" value="DNA breaking-rejoining enzymes"/>
    <property type="match status" value="1"/>
</dbReference>
<proteinExistence type="predicted"/>
<dbReference type="AlphaFoldDB" id="A0A6N3C4C6"/>
<evidence type="ECO:0000256" key="1">
    <source>
        <dbReference type="ARBA" id="ARBA00023172"/>
    </source>
</evidence>
<dbReference type="PANTHER" id="PTHR30349">
    <property type="entry name" value="PHAGE INTEGRASE-RELATED"/>
    <property type="match status" value="1"/>
</dbReference>
<feature type="domain" description="Tyr recombinase" evidence="2">
    <location>
        <begin position="3"/>
        <end position="185"/>
    </location>
</feature>
<dbReference type="InterPro" id="IPR050090">
    <property type="entry name" value="Tyrosine_recombinase_XerCD"/>
</dbReference>
<protein>
    <submittedName>
        <fullName evidence="3">Tyrosine recombinase XerD</fullName>
    </submittedName>
</protein>
<dbReference type="GO" id="GO:0015074">
    <property type="term" value="P:DNA integration"/>
    <property type="evidence" value="ECO:0007669"/>
    <property type="project" value="InterPro"/>
</dbReference>
<reference evidence="3" key="1">
    <citation type="submission" date="2019-11" db="EMBL/GenBank/DDBJ databases">
        <authorList>
            <person name="Feng L."/>
        </authorList>
    </citation>
    <scope>NUCLEOTIDE SEQUENCE</scope>
    <source>
        <strain evidence="3">SsimulansLFYP27</strain>
    </source>
</reference>